<dbReference type="PANTHER" id="PTHR30085:SF6">
    <property type="entry name" value="ABC TRANSPORTER GLUTAMINE-BINDING PROTEIN GLNH"/>
    <property type="match status" value="1"/>
</dbReference>
<evidence type="ECO:0000256" key="3">
    <source>
        <dbReference type="ARBA" id="ARBA00022729"/>
    </source>
</evidence>
<dbReference type="SMART" id="SM00062">
    <property type="entry name" value="PBPb"/>
    <property type="match status" value="1"/>
</dbReference>
<dbReference type="PROSITE" id="PS51257">
    <property type="entry name" value="PROKAR_LIPOPROTEIN"/>
    <property type="match status" value="1"/>
</dbReference>
<evidence type="ECO:0000256" key="2">
    <source>
        <dbReference type="ARBA" id="ARBA00022448"/>
    </source>
</evidence>
<comment type="caution">
    <text evidence="6">The sequence shown here is derived from an EMBL/GenBank/DDBJ whole genome shotgun (WGS) entry which is preliminary data.</text>
</comment>
<comment type="similarity">
    <text evidence="1">Belongs to the bacterial solute-binding protein 3 family.</text>
</comment>
<evidence type="ECO:0000259" key="5">
    <source>
        <dbReference type="SMART" id="SM00062"/>
    </source>
</evidence>
<protein>
    <submittedName>
        <fullName evidence="6">ABC transporter substrate-binding protein</fullName>
    </submittedName>
</protein>
<reference evidence="6" key="1">
    <citation type="submission" date="2022-01" db="EMBL/GenBank/DDBJ databases">
        <title>Genome sequnece data of strain Bradyrhizobium sp. nov.</title>
        <authorList>
            <person name="Zhang J."/>
        </authorList>
    </citation>
    <scope>NUCLEOTIDE SEQUENCE</scope>
    <source>
        <strain evidence="6">WYCCWR 12774</strain>
    </source>
</reference>
<dbReference type="InterPro" id="IPR051455">
    <property type="entry name" value="Bact_solute-bind_prot3"/>
</dbReference>
<dbReference type="CDD" id="cd13689">
    <property type="entry name" value="PBP2_BsGlnH"/>
    <property type="match status" value="1"/>
</dbReference>
<dbReference type="RefSeq" id="WP_237869664.1">
    <property type="nucleotide sequence ID" value="NZ_JAKLUA010000001.1"/>
</dbReference>
<evidence type="ECO:0000313" key="7">
    <source>
        <dbReference type="Proteomes" id="UP001139012"/>
    </source>
</evidence>
<dbReference type="SUPFAM" id="SSF53850">
    <property type="entry name" value="Periplasmic binding protein-like II"/>
    <property type="match status" value="1"/>
</dbReference>
<sequence length="281" mass="30273">MSFKNRSIGLVAAIAGLAGIASAACADQLSDITQRKELRCGTFADVPPFAAPDAKTREMVGFDVDLCKAIAQRWGVAAKVTPLSVEARVPEVKLGHVDITVANLAYTLGRAEQIQFSDPYYIAKEMLAVKASDPGTAKADFRGKRLASTKGSTSELAIKMNESDPLTFVDTGSAFMAVQQNKAVGMVANTMTITKLVNQSKEAGQPLKMIEEPMVLQPIGVGMKKDEPALLAKVNETLLAMDQAGEINQLWDKWLGPSTEFKMTRTDKVVPLSQLQFTPLP</sequence>
<dbReference type="Proteomes" id="UP001139012">
    <property type="component" value="Unassembled WGS sequence"/>
</dbReference>
<dbReference type="Gene3D" id="3.40.190.10">
    <property type="entry name" value="Periplasmic binding protein-like II"/>
    <property type="match status" value="2"/>
</dbReference>
<feature type="chain" id="PRO_5046938928" evidence="4">
    <location>
        <begin position="24"/>
        <end position="281"/>
    </location>
</feature>
<evidence type="ECO:0000256" key="1">
    <source>
        <dbReference type="ARBA" id="ARBA00010333"/>
    </source>
</evidence>
<dbReference type="EMBL" id="JAKLUA010000001">
    <property type="protein sequence ID" value="MCG2666568.1"/>
    <property type="molecule type" value="Genomic_DNA"/>
</dbReference>
<feature type="signal peptide" evidence="4">
    <location>
        <begin position="1"/>
        <end position="23"/>
    </location>
</feature>
<gene>
    <name evidence="6" type="ORF">L6637_06395</name>
</gene>
<dbReference type="Pfam" id="PF00497">
    <property type="entry name" value="SBP_bac_3"/>
    <property type="match status" value="1"/>
</dbReference>
<feature type="domain" description="Solute-binding protein family 3/N-terminal" evidence="5">
    <location>
        <begin position="37"/>
        <end position="258"/>
    </location>
</feature>
<organism evidence="6 7">
    <name type="scientific">Bradyrhizobium zhengyangense</name>
    <dbReference type="NCBI Taxonomy" id="2911009"/>
    <lineage>
        <taxon>Bacteria</taxon>
        <taxon>Pseudomonadati</taxon>
        <taxon>Pseudomonadota</taxon>
        <taxon>Alphaproteobacteria</taxon>
        <taxon>Hyphomicrobiales</taxon>
        <taxon>Nitrobacteraceae</taxon>
        <taxon>Bradyrhizobium</taxon>
    </lineage>
</organism>
<proteinExistence type="inferred from homology"/>
<accession>A0ABS9LHW4</accession>
<evidence type="ECO:0000256" key="4">
    <source>
        <dbReference type="SAM" id="SignalP"/>
    </source>
</evidence>
<keyword evidence="2" id="KW-0813">Transport</keyword>
<keyword evidence="7" id="KW-1185">Reference proteome</keyword>
<name>A0ABS9LHW4_9BRAD</name>
<keyword evidence="3 4" id="KW-0732">Signal</keyword>
<dbReference type="InterPro" id="IPR001638">
    <property type="entry name" value="Solute-binding_3/MltF_N"/>
</dbReference>
<evidence type="ECO:0000313" key="6">
    <source>
        <dbReference type="EMBL" id="MCG2666568.1"/>
    </source>
</evidence>
<dbReference type="PANTHER" id="PTHR30085">
    <property type="entry name" value="AMINO ACID ABC TRANSPORTER PERMEASE"/>
    <property type="match status" value="1"/>
</dbReference>